<name>A0A2H4PTU4_SOLCO</name>
<dbReference type="AlphaFoldDB" id="A0A2H4PTU4"/>
<dbReference type="EMBL" id="MF989960">
    <property type="protein sequence ID" value="ATW72827.1"/>
    <property type="molecule type" value="Genomic_DNA"/>
</dbReference>
<reference evidence="1" key="1">
    <citation type="submission" date="2017-09" db="EMBL/GenBank/DDBJ databases">
        <title>Complete mitochondrial genome sequences of potato (Solanum tuberosum) and wild potatoes, S. commersonii and its somatic hybrids.</title>
        <authorList>
            <person name="Cho J.-H."/>
            <person name="Im J.-S."/>
            <person name="Choi J.-G."/>
            <person name="Park Y.-E."/>
            <person name="Hong S.-Y."/>
            <person name="Park T.-H."/>
        </authorList>
    </citation>
    <scope>NUCLEOTIDE SEQUENCE</scope>
    <source>
        <strain evidence="1">Lz3.2</strain>
    </source>
</reference>
<accession>A0A2H4PTU4</accession>
<geneLocation type="mitochondrion" evidence="1"/>
<proteinExistence type="predicted"/>
<protein>
    <submittedName>
        <fullName evidence="1">Orf102</fullName>
    </submittedName>
</protein>
<evidence type="ECO:0000313" key="1">
    <source>
        <dbReference type="EMBL" id="ATW72827.1"/>
    </source>
</evidence>
<sequence>MSGNGWGRGQVHPFVLSSWELLPSLTSSARLVGFCVRTSNPDLFDKTRSINKPRSNICVYELAINRRTSFYRSLPLLGIDFSPLGSCKGGYEKGPPLPCQSLVIRE</sequence>
<keyword evidence="1" id="KW-0496">Mitochondrion</keyword>
<organism evidence="1">
    <name type="scientific">Solanum commersonii</name>
    <name type="common">Commerson's wild potato</name>
    <name type="synonym">Commerson's nightshade</name>
    <dbReference type="NCBI Taxonomy" id="4109"/>
    <lineage>
        <taxon>Eukaryota</taxon>
        <taxon>Viridiplantae</taxon>
        <taxon>Streptophyta</taxon>
        <taxon>Embryophyta</taxon>
        <taxon>Tracheophyta</taxon>
        <taxon>Spermatophyta</taxon>
        <taxon>Magnoliopsida</taxon>
        <taxon>eudicotyledons</taxon>
        <taxon>Gunneridae</taxon>
        <taxon>Pentapetalae</taxon>
        <taxon>asterids</taxon>
        <taxon>lamiids</taxon>
        <taxon>Solanales</taxon>
        <taxon>Solanaceae</taxon>
        <taxon>Solanoideae</taxon>
        <taxon>Solaneae</taxon>
        <taxon>Solanum</taxon>
    </lineage>
</organism>